<evidence type="ECO:0000313" key="5">
    <source>
        <dbReference type="Proteomes" id="UP000438120"/>
    </source>
</evidence>
<dbReference type="NCBIfam" id="NF037970">
    <property type="entry name" value="vanZ_1"/>
    <property type="match status" value="1"/>
</dbReference>
<gene>
    <name evidence="4" type="ORF">FYJ62_05410</name>
</gene>
<name>A0A6A8ME82_9LACO</name>
<feature type="transmembrane region" description="Helical" evidence="1">
    <location>
        <begin position="41"/>
        <end position="60"/>
    </location>
</feature>
<evidence type="ECO:0000259" key="3">
    <source>
        <dbReference type="Pfam" id="PF04892"/>
    </source>
</evidence>
<dbReference type="OrthoDB" id="291892at2"/>
<comment type="caution">
    <text evidence="4">The sequence shown here is derived from an EMBL/GenBank/DDBJ whole genome shotgun (WGS) entry which is preliminary data.</text>
</comment>
<accession>A0A6A8ME82</accession>
<organism evidence="4 5">
    <name type="scientific">Lactobacillus porci</name>
    <dbReference type="NCBI Taxonomy" id="2012477"/>
    <lineage>
        <taxon>Bacteria</taxon>
        <taxon>Bacillati</taxon>
        <taxon>Bacillota</taxon>
        <taxon>Bacilli</taxon>
        <taxon>Lactobacillales</taxon>
        <taxon>Lactobacillaceae</taxon>
        <taxon>Lactobacillus</taxon>
    </lineage>
</organism>
<evidence type="ECO:0000313" key="4">
    <source>
        <dbReference type="EMBL" id="MST87086.1"/>
    </source>
</evidence>
<feature type="signal peptide" evidence="2">
    <location>
        <begin position="1"/>
        <end position="19"/>
    </location>
</feature>
<dbReference type="Pfam" id="PF04892">
    <property type="entry name" value="VanZ"/>
    <property type="match status" value="1"/>
</dbReference>
<dbReference type="Proteomes" id="UP000438120">
    <property type="component" value="Unassembled WGS sequence"/>
</dbReference>
<evidence type="ECO:0000256" key="1">
    <source>
        <dbReference type="SAM" id="Phobius"/>
    </source>
</evidence>
<reference evidence="4 5" key="1">
    <citation type="submission" date="2019-08" db="EMBL/GenBank/DDBJ databases">
        <title>In-depth cultivation of the pig gut microbiome towards novel bacterial diversity and tailored functional studies.</title>
        <authorList>
            <person name="Wylensek D."/>
            <person name="Hitch T.C.A."/>
            <person name="Clavel T."/>
        </authorList>
    </citation>
    <scope>NUCLEOTIDE SEQUENCE [LARGE SCALE GENOMIC DNA]</scope>
    <source>
        <strain evidence="4 5">Bifido-178-WT-2B</strain>
    </source>
</reference>
<feature type="transmembrane region" description="Helical" evidence="1">
    <location>
        <begin position="72"/>
        <end position="92"/>
    </location>
</feature>
<proteinExistence type="predicted"/>
<protein>
    <submittedName>
        <fullName evidence="4">VanZ family protein</fullName>
    </submittedName>
</protein>
<feature type="chain" id="PRO_5039269661" evidence="2">
    <location>
        <begin position="20"/>
        <end position="154"/>
    </location>
</feature>
<keyword evidence="2" id="KW-0732">Signal</keyword>
<feature type="transmembrane region" description="Helical" evidence="1">
    <location>
        <begin position="123"/>
        <end position="141"/>
    </location>
</feature>
<dbReference type="EMBL" id="VUMX01000012">
    <property type="protein sequence ID" value="MST87086.1"/>
    <property type="molecule type" value="Genomic_DNA"/>
</dbReference>
<feature type="domain" description="VanZ-like" evidence="3">
    <location>
        <begin position="13"/>
        <end position="140"/>
    </location>
</feature>
<dbReference type="AlphaFoldDB" id="A0A6A8ME82"/>
<keyword evidence="1" id="KW-0472">Membrane</keyword>
<keyword evidence="1" id="KW-1133">Transmembrane helix</keyword>
<evidence type="ECO:0000256" key="2">
    <source>
        <dbReference type="SAM" id="SignalP"/>
    </source>
</evidence>
<sequence>MKKTYKYAALALFALSALAITAFTFQNSSHSAALTMRFVNLFEQVHFHFTGTIVAWWPVYHMMRKFAHTIEYFFLGLTACFLFNVWGSKHYAGWALATSATWSLIDQTSKLRVPGREFDPTDFPFDIAGYLLGIGLAWVLTKTLPMAKVKISNN</sequence>
<keyword evidence="5" id="KW-1185">Reference proteome</keyword>
<keyword evidence="1" id="KW-0812">Transmembrane</keyword>
<dbReference type="RefSeq" id="WP_154548502.1">
    <property type="nucleotide sequence ID" value="NZ_VUMX01000012.1"/>
</dbReference>
<dbReference type="InterPro" id="IPR006976">
    <property type="entry name" value="VanZ-like"/>
</dbReference>